<keyword evidence="2" id="KW-1185">Reference proteome</keyword>
<sequence length="187" mass="21108">MDNLRVPIAQGNGPQPLLKLEMAFLNKSPILCLPFEILVEISVCYTEGIYNATHHDRFGTPNPTPGPFLLTAICQTWRCVALATPRVWRNINIHITSTDKVQLLSEQTKQCILLSGKLLLNIIFSIRRDILPINPISIPPLLDVTRDVAPFAGSYYEDLMDAVEATPHLCLIPCLRYIHRPVFFFLT</sequence>
<dbReference type="Proteomes" id="UP000724874">
    <property type="component" value="Unassembled WGS sequence"/>
</dbReference>
<evidence type="ECO:0000313" key="1">
    <source>
        <dbReference type="EMBL" id="KAF8882038.1"/>
    </source>
</evidence>
<organism evidence="1 2">
    <name type="scientific">Gymnopilus junonius</name>
    <name type="common">Spectacular rustgill mushroom</name>
    <name type="synonym">Gymnopilus spectabilis subsp. junonius</name>
    <dbReference type="NCBI Taxonomy" id="109634"/>
    <lineage>
        <taxon>Eukaryota</taxon>
        <taxon>Fungi</taxon>
        <taxon>Dikarya</taxon>
        <taxon>Basidiomycota</taxon>
        <taxon>Agaricomycotina</taxon>
        <taxon>Agaricomycetes</taxon>
        <taxon>Agaricomycetidae</taxon>
        <taxon>Agaricales</taxon>
        <taxon>Agaricineae</taxon>
        <taxon>Hymenogastraceae</taxon>
        <taxon>Gymnopilus</taxon>
    </lineage>
</organism>
<dbReference type="OrthoDB" id="2269034at2759"/>
<proteinExistence type="predicted"/>
<dbReference type="AlphaFoldDB" id="A0A9P5THL6"/>
<comment type="caution">
    <text evidence="1">The sequence shown here is derived from an EMBL/GenBank/DDBJ whole genome shotgun (WGS) entry which is preliminary data.</text>
</comment>
<evidence type="ECO:0000313" key="2">
    <source>
        <dbReference type="Proteomes" id="UP000724874"/>
    </source>
</evidence>
<protein>
    <recommendedName>
        <fullName evidence="3">F-box domain-containing protein</fullName>
    </recommendedName>
</protein>
<reference evidence="1" key="1">
    <citation type="submission" date="2020-11" db="EMBL/GenBank/DDBJ databases">
        <authorList>
            <consortium name="DOE Joint Genome Institute"/>
            <person name="Ahrendt S."/>
            <person name="Riley R."/>
            <person name="Andreopoulos W."/>
            <person name="LaButti K."/>
            <person name="Pangilinan J."/>
            <person name="Ruiz-duenas F.J."/>
            <person name="Barrasa J.M."/>
            <person name="Sanchez-Garcia M."/>
            <person name="Camarero S."/>
            <person name="Miyauchi S."/>
            <person name="Serrano A."/>
            <person name="Linde D."/>
            <person name="Babiker R."/>
            <person name="Drula E."/>
            <person name="Ayuso-Fernandez I."/>
            <person name="Pacheco R."/>
            <person name="Padilla G."/>
            <person name="Ferreira P."/>
            <person name="Barriuso J."/>
            <person name="Kellner H."/>
            <person name="Castanera R."/>
            <person name="Alfaro M."/>
            <person name="Ramirez L."/>
            <person name="Pisabarro A.G."/>
            <person name="Kuo A."/>
            <person name="Tritt A."/>
            <person name="Lipzen A."/>
            <person name="He G."/>
            <person name="Yan M."/>
            <person name="Ng V."/>
            <person name="Cullen D."/>
            <person name="Martin F."/>
            <person name="Rosso M.-N."/>
            <person name="Henrissat B."/>
            <person name="Hibbett D."/>
            <person name="Martinez A.T."/>
            <person name="Grigoriev I.V."/>
        </authorList>
    </citation>
    <scope>NUCLEOTIDE SEQUENCE</scope>
    <source>
        <strain evidence="1">AH 44721</strain>
    </source>
</reference>
<dbReference type="EMBL" id="JADNYJ010000126">
    <property type="protein sequence ID" value="KAF8882038.1"/>
    <property type="molecule type" value="Genomic_DNA"/>
</dbReference>
<accession>A0A9P5THL6</accession>
<name>A0A9P5THL6_GYMJU</name>
<evidence type="ECO:0008006" key="3">
    <source>
        <dbReference type="Google" id="ProtNLM"/>
    </source>
</evidence>
<gene>
    <name evidence="1" type="ORF">CPB84DRAFT_1791232</name>
</gene>